<accession>A0A7G8BGR7</accession>
<dbReference type="SUPFAM" id="SSF88946">
    <property type="entry name" value="Sigma2 domain of RNA polymerase sigma factors"/>
    <property type="match status" value="1"/>
</dbReference>
<dbReference type="InterPro" id="IPR013325">
    <property type="entry name" value="RNA_pol_sigma_r2"/>
</dbReference>
<evidence type="ECO:0000256" key="4">
    <source>
        <dbReference type="ARBA" id="ARBA00023163"/>
    </source>
</evidence>
<comment type="similarity">
    <text evidence="1">Belongs to the sigma-70 factor family. ECF subfamily.</text>
</comment>
<evidence type="ECO:0000256" key="2">
    <source>
        <dbReference type="ARBA" id="ARBA00023015"/>
    </source>
</evidence>
<sequence>MHCVSEAALIPYSSMAVEELLRACAESNDSAAWEEFVARFQRDISLSIIRTARRWGFSPPEVVDDLVQDTYLKLCADKCRLLYEFAIAHREAINGYVKTVAINVAHDYFKSQQSRKRGGKIVVQANEELEPKAASESLGGQSTMEREILLRQIDSCLQNCTEGPSQERDRTVFWLHYRQGMTAKEIAALPTTGLTVKGVESVILRLKCMIREKIRDLPSGSSTKAE</sequence>
<keyword evidence="2" id="KW-0805">Transcription regulation</keyword>
<dbReference type="InterPro" id="IPR013324">
    <property type="entry name" value="RNA_pol_sigma_r3/r4-like"/>
</dbReference>
<name>A0A7G8BGR7_9BACT</name>
<evidence type="ECO:0000313" key="6">
    <source>
        <dbReference type="Proteomes" id="UP000515312"/>
    </source>
</evidence>
<dbReference type="KEGG" id="adin:H7849_22240"/>
<organism evidence="5 6">
    <name type="scientific">Alloacidobacterium dinghuense</name>
    <dbReference type="NCBI Taxonomy" id="2763107"/>
    <lineage>
        <taxon>Bacteria</taxon>
        <taxon>Pseudomonadati</taxon>
        <taxon>Acidobacteriota</taxon>
        <taxon>Terriglobia</taxon>
        <taxon>Terriglobales</taxon>
        <taxon>Acidobacteriaceae</taxon>
        <taxon>Alloacidobacterium</taxon>
    </lineage>
</organism>
<dbReference type="PANTHER" id="PTHR43133:SF46">
    <property type="entry name" value="RNA POLYMERASE SIGMA-70 FACTOR ECF SUBFAMILY"/>
    <property type="match status" value="1"/>
</dbReference>
<dbReference type="InterPro" id="IPR014284">
    <property type="entry name" value="RNA_pol_sigma-70_dom"/>
</dbReference>
<protein>
    <submittedName>
        <fullName evidence="5">Sigma-70 family RNA polymerase sigma factor</fullName>
    </submittedName>
</protein>
<dbReference type="InterPro" id="IPR039425">
    <property type="entry name" value="RNA_pol_sigma-70-like"/>
</dbReference>
<keyword evidence="3" id="KW-0731">Sigma factor</keyword>
<proteinExistence type="inferred from homology"/>
<dbReference type="GO" id="GO:0016987">
    <property type="term" value="F:sigma factor activity"/>
    <property type="evidence" value="ECO:0007669"/>
    <property type="project" value="UniProtKB-KW"/>
</dbReference>
<keyword evidence="6" id="KW-1185">Reference proteome</keyword>
<evidence type="ECO:0000313" key="5">
    <source>
        <dbReference type="EMBL" id="QNI31737.1"/>
    </source>
</evidence>
<dbReference type="AlphaFoldDB" id="A0A7G8BGR7"/>
<gene>
    <name evidence="5" type="ORF">H7849_22240</name>
</gene>
<keyword evidence="4" id="KW-0804">Transcription</keyword>
<dbReference type="Proteomes" id="UP000515312">
    <property type="component" value="Chromosome"/>
</dbReference>
<evidence type="ECO:0000256" key="1">
    <source>
        <dbReference type="ARBA" id="ARBA00010641"/>
    </source>
</evidence>
<dbReference type="RefSeq" id="WP_186742631.1">
    <property type="nucleotide sequence ID" value="NZ_CP060394.1"/>
</dbReference>
<dbReference type="PANTHER" id="PTHR43133">
    <property type="entry name" value="RNA POLYMERASE ECF-TYPE SIGMA FACTO"/>
    <property type="match status" value="1"/>
</dbReference>
<reference evidence="5 6" key="1">
    <citation type="submission" date="2020-08" db="EMBL/GenBank/DDBJ databases">
        <title>Edaphobacter telluris sp. nov. and Acidobacterium dinghuensis sp. nov., two acidobacteria isolated from forest soil.</title>
        <authorList>
            <person name="Fu J."/>
            <person name="Qiu L."/>
        </authorList>
    </citation>
    <scope>NUCLEOTIDE SEQUENCE [LARGE SCALE GENOMIC DNA]</scope>
    <source>
        <strain evidence="5">4Y35</strain>
    </source>
</reference>
<evidence type="ECO:0000256" key="3">
    <source>
        <dbReference type="ARBA" id="ARBA00023082"/>
    </source>
</evidence>
<dbReference type="SUPFAM" id="SSF88659">
    <property type="entry name" value="Sigma3 and sigma4 domains of RNA polymerase sigma factors"/>
    <property type="match status" value="1"/>
</dbReference>
<dbReference type="Gene3D" id="1.10.1740.10">
    <property type="match status" value="1"/>
</dbReference>
<dbReference type="NCBIfam" id="TIGR02937">
    <property type="entry name" value="sigma70-ECF"/>
    <property type="match status" value="1"/>
</dbReference>
<dbReference type="GO" id="GO:0006352">
    <property type="term" value="P:DNA-templated transcription initiation"/>
    <property type="evidence" value="ECO:0007669"/>
    <property type="project" value="InterPro"/>
</dbReference>
<dbReference type="EMBL" id="CP060394">
    <property type="protein sequence ID" value="QNI31737.1"/>
    <property type="molecule type" value="Genomic_DNA"/>
</dbReference>